<evidence type="ECO:0000313" key="6">
    <source>
        <dbReference type="EMBL" id="KAF5326620.1"/>
    </source>
</evidence>
<sequence>MGLKDHKPLTRYRVISGLSCFVLVCSFILFLLVGLSLPVIKPVYLLVFRSKVAQGIPTSIATDLKFGVWGLCASSALKENALCIGPQLGYEIPETVVALTGFPTSIIQAVQQGLIAVLVLHPIAAGLVFLAMFASLFLGSHGFSIFVLVLTILAALVSTIVLGVDLGLVLTAKNRVAELNQFSLEILFGNAVWMMVVSVILVWVAVILLSARACYCCGVRRHHHHDHHHDHHDRY</sequence>
<dbReference type="EMBL" id="JAACJK010000163">
    <property type="protein sequence ID" value="KAF5326620.1"/>
    <property type="molecule type" value="Genomic_DNA"/>
</dbReference>
<dbReference type="Pfam" id="PF06687">
    <property type="entry name" value="SUR7"/>
    <property type="match status" value="1"/>
</dbReference>
<evidence type="ECO:0000256" key="1">
    <source>
        <dbReference type="ARBA" id="ARBA00004141"/>
    </source>
</evidence>
<gene>
    <name evidence="6" type="ORF">D9611_000270</name>
</gene>
<dbReference type="GO" id="GO:0035838">
    <property type="term" value="C:growing cell tip"/>
    <property type="evidence" value="ECO:0007669"/>
    <property type="project" value="TreeGrafter"/>
</dbReference>
<dbReference type="InterPro" id="IPR009571">
    <property type="entry name" value="SUR7/Rim9-like_fungi"/>
</dbReference>
<comment type="caution">
    <text evidence="6">The sequence shown here is derived from an EMBL/GenBank/DDBJ whole genome shotgun (WGS) entry which is preliminary data.</text>
</comment>
<organism evidence="6 7">
    <name type="scientific">Ephemerocybe angulata</name>
    <dbReference type="NCBI Taxonomy" id="980116"/>
    <lineage>
        <taxon>Eukaryota</taxon>
        <taxon>Fungi</taxon>
        <taxon>Dikarya</taxon>
        <taxon>Basidiomycota</taxon>
        <taxon>Agaricomycotina</taxon>
        <taxon>Agaricomycetes</taxon>
        <taxon>Agaricomycetidae</taxon>
        <taxon>Agaricales</taxon>
        <taxon>Agaricineae</taxon>
        <taxon>Psathyrellaceae</taxon>
        <taxon>Ephemerocybe</taxon>
    </lineage>
</organism>
<dbReference type="InterPro" id="IPR051380">
    <property type="entry name" value="pH-response_reg_palI/RIM9"/>
</dbReference>
<evidence type="ECO:0000256" key="5">
    <source>
        <dbReference type="SAM" id="Phobius"/>
    </source>
</evidence>
<keyword evidence="7" id="KW-1185">Reference proteome</keyword>
<evidence type="ECO:0000313" key="7">
    <source>
        <dbReference type="Proteomes" id="UP000541558"/>
    </source>
</evidence>
<evidence type="ECO:0000256" key="4">
    <source>
        <dbReference type="ARBA" id="ARBA00023136"/>
    </source>
</evidence>
<keyword evidence="4 5" id="KW-0472">Membrane</keyword>
<accession>A0A8H5F7G2</accession>
<keyword evidence="2 5" id="KW-0812">Transmembrane</keyword>
<dbReference type="PANTHER" id="PTHR28013:SF3">
    <property type="entry name" value="PROTEIN DCV1-RELATED"/>
    <property type="match status" value="1"/>
</dbReference>
<name>A0A8H5F7G2_9AGAR</name>
<feature type="transmembrane region" description="Helical" evidence="5">
    <location>
        <begin position="191"/>
        <end position="211"/>
    </location>
</feature>
<evidence type="ECO:0000256" key="2">
    <source>
        <dbReference type="ARBA" id="ARBA00022692"/>
    </source>
</evidence>
<evidence type="ECO:0008006" key="8">
    <source>
        <dbReference type="Google" id="ProtNLM"/>
    </source>
</evidence>
<comment type="subcellular location">
    <subcellularLocation>
        <location evidence="1">Membrane</location>
        <topology evidence="1">Multi-pass membrane protein</topology>
    </subcellularLocation>
</comment>
<evidence type="ECO:0000256" key="3">
    <source>
        <dbReference type="ARBA" id="ARBA00022989"/>
    </source>
</evidence>
<dbReference type="GO" id="GO:0032153">
    <property type="term" value="C:cell division site"/>
    <property type="evidence" value="ECO:0007669"/>
    <property type="project" value="TreeGrafter"/>
</dbReference>
<protein>
    <recommendedName>
        <fullName evidence="8">Pali-domain-containing protein</fullName>
    </recommendedName>
</protein>
<dbReference type="Proteomes" id="UP000541558">
    <property type="component" value="Unassembled WGS sequence"/>
</dbReference>
<feature type="transmembrane region" description="Helical" evidence="5">
    <location>
        <begin position="145"/>
        <end position="171"/>
    </location>
</feature>
<dbReference type="GO" id="GO:0005886">
    <property type="term" value="C:plasma membrane"/>
    <property type="evidence" value="ECO:0007669"/>
    <property type="project" value="InterPro"/>
</dbReference>
<dbReference type="OrthoDB" id="3881at2759"/>
<dbReference type="PANTHER" id="PTHR28013">
    <property type="entry name" value="PROTEIN DCV1-RELATED"/>
    <property type="match status" value="1"/>
</dbReference>
<dbReference type="AlphaFoldDB" id="A0A8H5F7G2"/>
<reference evidence="6 7" key="1">
    <citation type="journal article" date="2020" name="ISME J.">
        <title>Uncovering the hidden diversity of litter-decomposition mechanisms in mushroom-forming fungi.</title>
        <authorList>
            <person name="Floudas D."/>
            <person name="Bentzer J."/>
            <person name="Ahren D."/>
            <person name="Johansson T."/>
            <person name="Persson P."/>
            <person name="Tunlid A."/>
        </authorList>
    </citation>
    <scope>NUCLEOTIDE SEQUENCE [LARGE SCALE GENOMIC DNA]</scope>
    <source>
        <strain evidence="6 7">CBS 175.51</strain>
    </source>
</reference>
<keyword evidence="3 5" id="KW-1133">Transmembrane helix</keyword>
<proteinExistence type="predicted"/>
<feature type="transmembrane region" description="Helical" evidence="5">
    <location>
        <begin position="12"/>
        <end position="40"/>
    </location>
</feature>
<feature type="transmembrane region" description="Helical" evidence="5">
    <location>
        <begin position="114"/>
        <end position="138"/>
    </location>
</feature>